<organism evidence="2 3">
    <name type="scientific">Ancylostoma ceylanicum</name>
    <dbReference type="NCBI Taxonomy" id="53326"/>
    <lineage>
        <taxon>Eukaryota</taxon>
        <taxon>Metazoa</taxon>
        <taxon>Ecdysozoa</taxon>
        <taxon>Nematoda</taxon>
        <taxon>Chromadorea</taxon>
        <taxon>Rhabditida</taxon>
        <taxon>Rhabditina</taxon>
        <taxon>Rhabditomorpha</taxon>
        <taxon>Strongyloidea</taxon>
        <taxon>Ancylostomatidae</taxon>
        <taxon>Ancylostomatinae</taxon>
        <taxon>Ancylostoma</taxon>
    </lineage>
</organism>
<protein>
    <submittedName>
        <fullName evidence="2">Uncharacterized protein</fullName>
    </submittedName>
</protein>
<name>A0A016S4D5_9BILA</name>
<reference evidence="3" key="1">
    <citation type="journal article" date="2015" name="Nat. Genet.">
        <title>The genome and transcriptome of the zoonotic hookworm Ancylostoma ceylanicum identify infection-specific gene families.</title>
        <authorList>
            <person name="Schwarz E.M."/>
            <person name="Hu Y."/>
            <person name="Antoshechkin I."/>
            <person name="Miller M.M."/>
            <person name="Sternberg P.W."/>
            <person name="Aroian R.V."/>
        </authorList>
    </citation>
    <scope>NUCLEOTIDE SEQUENCE</scope>
    <source>
        <strain evidence="3">HY135</strain>
    </source>
</reference>
<comment type="caution">
    <text evidence="2">The sequence shown here is derived from an EMBL/GenBank/DDBJ whole genome shotgun (WGS) entry which is preliminary data.</text>
</comment>
<keyword evidence="3" id="KW-1185">Reference proteome</keyword>
<dbReference type="Proteomes" id="UP000024635">
    <property type="component" value="Unassembled WGS sequence"/>
</dbReference>
<sequence>MFTGRSPSASPPGPFNGHAREAISRTYVDEPPPSPSLIPNIPSQALNPVAKSRLCLLIRWQTSNTTGTLFIVEINLLFYFLIDVVRKTP</sequence>
<evidence type="ECO:0000256" key="1">
    <source>
        <dbReference type="SAM" id="MobiDB-lite"/>
    </source>
</evidence>
<feature type="region of interest" description="Disordered" evidence="1">
    <location>
        <begin position="1"/>
        <end position="41"/>
    </location>
</feature>
<evidence type="ECO:0000313" key="3">
    <source>
        <dbReference type="Proteomes" id="UP000024635"/>
    </source>
</evidence>
<evidence type="ECO:0000313" key="2">
    <source>
        <dbReference type="EMBL" id="EYB85515.1"/>
    </source>
</evidence>
<accession>A0A016S4D5</accession>
<gene>
    <name evidence="2" type="primary">Acey_s0296.g1679</name>
    <name evidence="2" type="ORF">Y032_0296g1679</name>
</gene>
<dbReference type="EMBL" id="JARK01001632">
    <property type="protein sequence ID" value="EYB85515.1"/>
    <property type="molecule type" value="Genomic_DNA"/>
</dbReference>
<dbReference type="AlphaFoldDB" id="A0A016S4D5"/>
<proteinExistence type="predicted"/>